<evidence type="ECO:0000313" key="2">
    <source>
        <dbReference type="Proteomes" id="UP000306223"/>
    </source>
</evidence>
<accession>A0A4V5MRZ2</accession>
<gene>
    <name evidence="1" type="ORF">FA740_18590</name>
</gene>
<dbReference type="PANTHER" id="PTHR37936:SF3">
    <property type="entry name" value="TRANSPOSASE INSC FOR INSERTION ELEMENT IS2A-RELATED"/>
    <property type="match status" value="1"/>
</dbReference>
<protein>
    <recommendedName>
        <fullName evidence="3">Transposase</fullName>
    </recommendedName>
</protein>
<dbReference type="OrthoDB" id="9800877at2"/>
<evidence type="ECO:0000313" key="1">
    <source>
        <dbReference type="EMBL" id="TJZ78198.1"/>
    </source>
</evidence>
<dbReference type="Pfam" id="PF01527">
    <property type="entry name" value="HTH_Tnp_1"/>
    <property type="match status" value="1"/>
</dbReference>
<dbReference type="AlphaFoldDB" id="A0A4V5MRZ2"/>
<dbReference type="GO" id="GO:0043565">
    <property type="term" value="F:sequence-specific DNA binding"/>
    <property type="evidence" value="ECO:0007669"/>
    <property type="project" value="InterPro"/>
</dbReference>
<organism evidence="1 2">
    <name type="scientific">Paracoccus hibiscisoli</name>
    <dbReference type="NCBI Taxonomy" id="2023261"/>
    <lineage>
        <taxon>Bacteria</taxon>
        <taxon>Pseudomonadati</taxon>
        <taxon>Pseudomonadota</taxon>
        <taxon>Alphaproteobacteria</taxon>
        <taxon>Rhodobacterales</taxon>
        <taxon>Paracoccaceae</taxon>
        <taxon>Paracoccus</taxon>
    </lineage>
</organism>
<evidence type="ECO:0008006" key="3">
    <source>
        <dbReference type="Google" id="ProtNLM"/>
    </source>
</evidence>
<dbReference type="PANTHER" id="PTHR37936">
    <property type="entry name" value="TRANSPOSASE INSC FOR INSERTION ELEMENT IS2A-RELATED"/>
    <property type="match status" value="1"/>
</dbReference>
<dbReference type="InterPro" id="IPR010921">
    <property type="entry name" value="Trp_repressor/repl_initiator"/>
</dbReference>
<dbReference type="Proteomes" id="UP000306223">
    <property type="component" value="Unassembled WGS sequence"/>
</dbReference>
<reference evidence="1 2" key="1">
    <citation type="submission" date="2019-04" db="EMBL/GenBank/DDBJ databases">
        <authorList>
            <person name="Li J."/>
        </authorList>
    </citation>
    <scope>NUCLEOTIDE SEQUENCE [LARGE SCALE GENOMIC DNA]</scope>
    <source>
        <strain evidence="1 2">CCTCC AB2016182</strain>
    </source>
</reference>
<dbReference type="GO" id="GO:0004803">
    <property type="term" value="F:transposase activity"/>
    <property type="evidence" value="ECO:0007669"/>
    <property type="project" value="InterPro"/>
</dbReference>
<comment type="caution">
    <text evidence="1">The sequence shown here is derived from an EMBL/GenBank/DDBJ whole genome shotgun (WGS) entry which is preliminary data.</text>
</comment>
<sequence length="156" mass="17228">MLRAHERWRCWFGTRRQSGRPFGRPRGLRDSRLEVIEGLSGRRRRTKAERARIAAESLVPGASVTDVAQQHGSTRWQAYDWRKKLRTGQLVVPESVAALPKFAELVVERPAAAMPTETEVATGVEIVVGDVVIGVGADADEILLTRSIRAARTGTS</sequence>
<proteinExistence type="predicted"/>
<keyword evidence="2" id="KW-1185">Reference proteome</keyword>
<name>A0A4V5MRZ2_9RHOB</name>
<dbReference type="EMBL" id="SUNH01000051">
    <property type="protein sequence ID" value="TJZ78198.1"/>
    <property type="molecule type" value="Genomic_DNA"/>
</dbReference>
<dbReference type="GO" id="GO:0006313">
    <property type="term" value="P:DNA transposition"/>
    <property type="evidence" value="ECO:0007669"/>
    <property type="project" value="InterPro"/>
</dbReference>
<dbReference type="SUPFAM" id="SSF48295">
    <property type="entry name" value="TrpR-like"/>
    <property type="match status" value="1"/>
</dbReference>
<dbReference type="InterPro" id="IPR002514">
    <property type="entry name" value="Transposase_8"/>
</dbReference>